<accession>A0A7T0BZX0</accession>
<dbReference type="SUPFAM" id="SSF53335">
    <property type="entry name" value="S-adenosyl-L-methionine-dependent methyltransferases"/>
    <property type="match status" value="1"/>
</dbReference>
<gene>
    <name evidence="1" type="ORF">G3M70_09295</name>
</gene>
<organism evidence="1 2">
    <name type="scientific">Candidatus Nitronauta litoralis</name>
    <dbReference type="NCBI Taxonomy" id="2705533"/>
    <lineage>
        <taxon>Bacteria</taxon>
        <taxon>Pseudomonadati</taxon>
        <taxon>Nitrospinota/Tectimicrobiota group</taxon>
        <taxon>Nitrospinota</taxon>
        <taxon>Nitrospinia</taxon>
        <taxon>Nitrospinales</taxon>
        <taxon>Nitrospinaceae</taxon>
        <taxon>Candidatus Nitronauta</taxon>
    </lineage>
</organism>
<keyword evidence="1" id="KW-0489">Methyltransferase</keyword>
<dbReference type="Proteomes" id="UP000594688">
    <property type="component" value="Chromosome"/>
</dbReference>
<dbReference type="AlphaFoldDB" id="A0A7T0BZX0"/>
<dbReference type="GO" id="GO:0008168">
    <property type="term" value="F:methyltransferase activity"/>
    <property type="evidence" value="ECO:0007669"/>
    <property type="project" value="UniProtKB-KW"/>
</dbReference>
<dbReference type="Pfam" id="PF01209">
    <property type="entry name" value="Ubie_methyltran"/>
    <property type="match status" value="1"/>
</dbReference>
<evidence type="ECO:0000313" key="1">
    <source>
        <dbReference type="EMBL" id="QPJ63772.1"/>
    </source>
</evidence>
<name>A0A7T0BZX0_9BACT</name>
<sequence>MSLTFEDHAFDPVVCQFGIMFFPDKLAGLTEMAGTLKLGWV</sequence>
<dbReference type="EMBL" id="CP048685">
    <property type="protein sequence ID" value="QPJ63772.1"/>
    <property type="molecule type" value="Genomic_DNA"/>
</dbReference>
<protein>
    <submittedName>
        <fullName evidence="1">Class I SAM-dependent methyltransferase</fullName>
    </submittedName>
</protein>
<reference evidence="1 2" key="1">
    <citation type="submission" date="2020-02" db="EMBL/GenBank/DDBJ databases">
        <title>Genomic and physiological characterization of two novel Nitrospinaceae genera.</title>
        <authorList>
            <person name="Mueller A.J."/>
            <person name="Jung M.-Y."/>
            <person name="Strachan C.R."/>
            <person name="Herbold C.W."/>
            <person name="Kirkegaard R.H."/>
            <person name="Daims H."/>
        </authorList>
    </citation>
    <scope>NUCLEOTIDE SEQUENCE [LARGE SCALE GENOMIC DNA]</scope>
    <source>
        <strain evidence="1">EB</strain>
    </source>
</reference>
<keyword evidence="1" id="KW-0808">Transferase</keyword>
<dbReference type="KEGG" id="nli:G3M70_09295"/>
<proteinExistence type="predicted"/>
<dbReference type="InterPro" id="IPR029063">
    <property type="entry name" value="SAM-dependent_MTases_sf"/>
</dbReference>
<dbReference type="GO" id="GO:0032259">
    <property type="term" value="P:methylation"/>
    <property type="evidence" value="ECO:0007669"/>
    <property type="project" value="UniProtKB-KW"/>
</dbReference>
<dbReference type="Gene3D" id="3.40.50.150">
    <property type="entry name" value="Vaccinia Virus protein VP39"/>
    <property type="match status" value="1"/>
</dbReference>
<evidence type="ECO:0000313" key="2">
    <source>
        <dbReference type="Proteomes" id="UP000594688"/>
    </source>
</evidence>